<evidence type="ECO:0000259" key="3">
    <source>
        <dbReference type="Pfam" id="PF00582"/>
    </source>
</evidence>
<reference evidence="4 5" key="1">
    <citation type="journal article" date="2014" name="PLoS Genet.">
        <title>Phylogenetically driven sequencing of extremely halophilic archaea reveals strategies for static and dynamic osmo-response.</title>
        <authorList>
            <person name="Becker E.A."/>
            <person name="Seitzer P.M."/>
            <person name="Tritt A."/>
            <person name="Larsen D."/>
            <person name="Krusor M."/>
            <person name="Yao A.I."/>
            <person name="Wu D."/>
            <person name="Madern D."/>
            <person name="Eisen J.A."/>
            <person name="Darling A.E."/>
            <person name="Facciotti M.T."/>
        </authorList>
    </citation>
    <scope>NUCLEOTIDE SEQUENCE [LARGE SCALE GENOMIC DNA]</scope>
    <source>
        <strain evidence="4 5">DSM 15624</strain>
    </source>
</reference>
<dbReference type="InterPro" id="IPR006016">
    <property type="entry name" value="UspA"/>
</dbReference>
<sequence length="218" mass="23556">MQVHASAAALGIFLTGVVTWGLSLEEPTAFSTSLLVLVTGAERLTYVTGIVVSSLLVAGVFVVWRRRVYHERARYLFQSAQSDDQILVPVRGDATDSVVLFAARLAAAHDAGKIVLMKTVSTETIEKTETELEATGRESVSGDSDEPSEDSVTQAAEEHLAEQQLRDLERLQDRIASVVDVPCEFVVAVEDGSAGETVLRTAETENCDLIVCPYETAL</sequence>
<name>L9YDM7_NATP1</name>
<keyword evidence="2" id="KW-1133">Transmembrane helix</keyword>
<dbReference type="AlphaFoldDB" id="L9YDM7"/>
<dbReference type="PATRIC" id="fig|797303.5.peg.3085"/>
<feature type="region of interest" description="Disordered" evidence="1">
    <location>
        <begin position="127"/>
        <end position="156"/>
    </location>
</feature>
<evidence type="ECO:0000256" key="2">
    <source>
        <dbReference type="SAM" id="Phobius"/>
    </source>
</evidence>
<dbReference type="SUPFAM" id="SSF52402">
    <property type="entry name" value="Adenine nucleotide alpha hydrolases-like"/>
    <property type="match status" value="1"/>
</dbReference>
<organism evidence="4 5">
    <name type="scientific">Natrinema pellirubrum (strain DSM 15624 / CIP 106293 / JCM 10476 / NCIMB 786 / 157)</name>
    <dbReference type="NCBI Taxonomy" id="797303"/>
    <lineage>
        <taxon>Archaea</taxon>
        <taxon>Methanobacteriati</taxon>
        <taxon>Methanobacteriota</taxon>
        <taxon>Stenosarchaea group</taxon>
        <taxon>Halobacteria</taxon>
        <taxon>Halobacteriales</taxon>
        <taxon>Natrialbaceae</taxon>
        <taxon>Natrinema</taxon>
    </lineage>
</organism>
<protein>
    <submittedName>
        <fullName evidence="4">UspA domain protein</fullName>
    </submittedName>
</protein>
<evidence type="ECO:0000313" key="4">
    <source>
        <dbReference type="EMBL" id="ELY72189.1"/>
    </source>
</evidence>
<gene>
    <name evidence="4" type="ORF">C488_15507</name>
</gene>
<keyword evidence="2" id="KW-0812">Transmembrane</keyword>
<comment type="caution">
    <text evidence="4">The sequence shown here is derived from an EMBL/GenBank/DDBJ whole genome shotgun (WGS) entry which is preliminary data.</text>
</comment>
<keyword evidence="5" id="KW-1185">Reference proteome</keyword>
<dbReference type="Proteomes" id="UP000011593">
    <property type="component" value="Unassembled WGS sequence"/>
</dbReference>
<dbReference type="Pfam" id="PF00582">
    <property type="entry name" value="Usp"/>
    <property type="match status" value="1"/>
</dbReference>
<accession>L9YDM7</accession>
<dbReference type="InterPro" id="IPR014729">
    <property type="entry name" value="Rossmann-like_a/b/a_fold"/>
</dbReference>
<dbReference type="Gene3D" id="3.40.50.620">
    <property type="entry name" value="HUPs"/>
    <property type="match status" value="1"/>
</dbReference>
<feature type="transmembrane region" description="Helical" evidence="2">
    <location>
        <begin position="43"/>
        <end position="64"/>
    </location>
</feature>
<evidence type="ECO:0000313" key="5">
    <source>
        <dbReference type="Proteomes" id="UP000011593"/>
    </source>
</evidence>
<evidence type="ECO:0000256" key="1">
    <source>
        <dbReference type="SAM" id="MobiDB-lite"/>
    </source>
</evidence>
<dbReference type="EMBL" id="AOIE01000094">
    <property type="protein sequence ID" value="ELY72189.1"/>
    <property type="molecule type" value="Genomic_DNA"/>
</dbReference>
<proteinExistence type="predicted"/>
<feature type="compositionally biased region" description="Basic and acidic residues" evidence="1">
    <location>
        <begin position="127"/>
        <end position="136"/>
    </location>
</feature>
<feature type="domain" description="UspA" evidence="3">
    <location>
        <begin position="85"/>
        <end position="212"/>
    </location>
</feature>
<keyword evidence="2" id="KW-0472">Membrane</keyword>